<dbReference type="GO" id="GO:0046512">
    <property type="term" value="P:sphingosine biosynthetic process"/>
    <property type="evidence" value="ECO:0007669"/>
    <property type="project" value="TreeGrafter"/>
</dbReference>
<comment type="caution">
    <text evidence="11">The sequence shown here is derived from an EMBL/GenBank/DDBJ whole genome shotgun (WGS) entry which is preliminary data.</text>
</comment>
<accession>A0A8J2RZI0</accession>
<feature type="binding site" evidence="6">
    <location>
        <position position="517"/>
    </location>
    <ligand>
        <name>Zn(2+)</name>
        <dbReference type="ChEBI" id="CHEBI:29105"/>
    </ligand>
</feature>
<dbReference type="EMBL" id="CAKKLH010000283">
    <property type="protein sequence ID" value="CAH0108397.1"/>
    <property type="molecule type" value="Genomic_DNA"/>
</dbReference>
<feature type="signal peptide" evidence="8">
    <location>
        <begin position="1"/>
        <end position="21"/>
    </location>
</feature>
<feature type="domain" description="Neutral/alkaline non-lysosomal ceramidase C-terminal" evidence="10">
    <location>
        <begin position="548"/>
        <end position="707"/>
    </location>
</feature>
<dbReference type="PANTHER" id="PTHR12670">
    <property type="entry name" value="CERAMIDASE"/>
    <property type="match status" value="1"/>
</dbReference>
<dbReference type="PANTHER" id="PTHR12670:SF1">
    <property type="entry name" value="NEUTRAL CERAMIDASE"/>
    <property type="match status" value="1"/>
</dbReference>
<dbReference type="InterPro" id="IPR031329">
    <property type="entry name" value="NEUT/ALK_ceramidase_N"/>
</dbReference>
<evidence type="ECO:0000256" key="4">
    <source>
        <dbReference type="ARBA" id="ARBA00022801"/>
    </source>
</evidence>
<feature type="domain" description="Neutral/alkaline non-lysosomal ceramidase N-terminal" evidence="9">
    <location>
        <begin position="26"/>
        <end position="545"/>
    </location>
</feature>
<dbReference type="GO" id="GO:0016020">
    <property type="term" value="C:membrane"/>
    <property type="evidence" value="ECO:0007669"/>
    <property type="project" value="GOC"/>
</dbReference>
<dbReference type="Gene3D" id="2.60.40.2300">
    <property type="entry name" value="Neutral/alkaline non-lysosomal ceramidase, C-terminal domain"/>
    <property type="match status" value="1"/>
</dbReference>
<evidence type="ECO:0000256" key="5">
    <source>
        <dbReference type="PIRSR" id="PIRSR606823-1"/>
    </source>
</evidence>
<evidence type="ECO:0000256" key="1">
    <source>
        <dbReference type="ARBA" id="ARBA00009835"/>
    </source>
</evidence>
<keyword evidence="7" id="KW-0443">Lipid metabolism</keyword>
<feature type="chain" id="PRO_5035194142" description="Neutral ceramidase" evidence="8">
    <location>
        <begin position="22"/>
        <end position="727"/>
    </location>
</feature>
<dbReference type="FunFam" id="2.60.40.2300:FF:000008">
    <property type="entry name" value="Uncharacterized protein"/>
    <property type="match status" value="1"/>
</dbReference>
<reference evidence="11" key="1">
    <citation type="submission" date="2021-11" db="EMBL/GenBank/DDBJ databases">
        <authorList>
            <person name="Schell T."/>
        </authorList>
    </citation>
    <scope>NUCLEOTIDE SEQUENCE</scope>
    <source>
        <strain evidence="11">M5</strain>
    </source>
</reference>
<keyword evidence="7" id="KW-0746">Sphingolipid metabolism</keyword>
<feature type="binding site" evidence="6">
    <location>
        <position position="225"/>
    </location>
    <ligand>
        <name>Zn(2+)</name>
        <dbReference type="ChEBI" id="CHEBI:29105"/>
    </ligand>
</feature>
<dbReference type="GO" id="GO:0005576">
    <property type="term" value="C:extracellular region"/>
    <property type="evidence" value="ECO:0007669"/>
    <property type="project" value="TreeGrafter"/>
</dbReference>
<keyword evidence="6" id="KW-0479">Metal-binding</keyword>
<feature type="binding site" evidence="6">
    <location>
        <position position="477"/>
    </location>
    <ligand>
        <name>Zn(2+)</name>
        <dbReference type="ChEBI" id="CHEBI:29105"/>
    </ligand>
</feature>
<evidence type="ECO:0000256" key="7">
    <source>
        <dbReference type="RuleBase" id="RU366019"/>
    </source>
</evidence>
<evidence type="ECO:0000256" key="8">
    <source>
        <dbReference type="SAM" id="SignalP"/>
    </source>
</evidence>
<dbReference type="InterPro" id="IPR038445">
    <property type="entry name" value="NCDase_C_sf"/>
</dbReference>
<proteinExistence type="inferred from homology"/>
<comment type="cofactor">
    <cofactor evidence="6">
        <name>Zn(2+)</name>
        <dbReference type="ChEBI" id="CHEBI:29105"/>
    </cofactor>
    <text evidence="6">Binds 1 zinc ion per subunit.</text>
</comment>
<dbReference type="EC" id="3.5.1.23" evidence="2 7"/>
<dbReference type="AlphaFoldDB" id="A0A8J2RZI0"/>
<name>A0A8J2RZI0_9CRUS</name>
<organism evidence="11 12">
    <name type="scientific">Daphnia galeata</name>
    <dbReference type="NCBI Taxonomy" id="27404"/>
    <lineage>
        <taxon>Eukaryota</taxon>
        <taxon>Metazoa</taxon>
        <taxon>Ecdysozoa</taxon>
        <taxon>Arthropoda</taxon>
        <taxon>Crustacea</taxon>
        <taxon>Branchiopoda</taxon>
        <taxon>Diplostraca</taxon>
        <taxon>Cladocera</taxon>
        <taxon>Anomopoda</taxon>
        <taxon>Daphniidae</taxon>
        <taxon>Daphnia</taxon>
    </lineage>
</organism>
<keyword evidence="6" id="KW-0862">Zinc</keyword>
<comment type="catalytic activity">
    <reaction evidence="7">
        <text>an N-acylsphing-4-enine + H2O = sphing-4-enine + a fatty acid</text>
        <dbReference type="Rhea" id="RHEA:20856"/>
        <dbReference type="ChEBI" id="CHEBI:15377"/>
        <dbReference type="ChEBI" id="CHEBI:28868"/>
        <dbReference type="ChEBI" id="CHEBI:52639"/>
        <dbReference type="ChEBI" id="CHEBI:57756"/>
        <dbReference type="EC" id="3.5.1.23"/>
    </reaction>
</comment>
<evidence type="ECO:0000313" key="12">
    <source>
        <dbReference type="Proteomes" id="UP000789390"/>
    </source>
</evidence>
<protein>
    <recommendedName>
        <fullName evidence="3 7">Neutral ceramidase</fullName>
        <ecNumber evidence="2 7">3.5.1.23</ecNumber>
    </recommendedName>
</protein>
<feature type="active site" description="Nucleophile" evidence="5">
    <location>
        <position position="286"/>
    </location>
</feature>
<keyword evidence="8" id="KW-0732">Signal</keyword>
<dbReference type="Proteomes" id="UP000789390">
    <property type="component" value="Unassembled WGS sequence"/>
</dbReference>
<gene>
    <name evidence="11" type="ORF">DGAL_LOCUS11774</name>
</gene>
<dbReference type="InterPro" id="IPR006823">
    <property type="entry name" value="Ceramidase_alk"/>
</dbReference>
<comment type="similarity">
    <text evidence="1 7">Belongs to the neutral ceramidase family.</text>
</comment>
<dbReference type="GO" id="GO:0017040">
    <property type="term" value="F:N-acylsphingosine amidohydrolase activity"/>
    <property type="evidence" value="ECO:0007669"/>
    <property type="project" value="UniProtKB-UniRule"/>
</dbReference>
<dbReference type="GO" id="GO:0042759">
    <property type="term" value="P:long-chain fatty acid biosynthetic process"/>
    <property type="evidence" value="ECO:0007669"/>
    <property type="project" value="TreeGrafter"/>
</dbReference>
<evidence type="ECO:0000313" key="11">
    <source>
        <dbReference type="EMBL" id="CAH0108397.1"/>
    </source>
</evidence>
<sequence>MEELFFRFVVLALVAAHVCFAAPTTYKVGVGIADVTGPAADINMMGYANPAQLSAGIHTRQYSRAFIVDDGAKRVVFVSVDCALMDQVIKTEVSNRLEIKYPGNYTAKNVVLSGTHTHSGPGGYLQYVLFLVTSKGWIQQSFDALVDGILLSIDRAHDNMIPANIYYAKDTLIDANINRSPASYLNNPAYERAKYTYNTDKDMVQLKFVSTDGQPMGVINWYAVHCTSMNNTNPYISSDNKGYAGLLFEGAINGLEVMPGEVRIFSLIYLGPFVAAFASSNLGDVSPNTMGAKCIDTGLPCDFVSSSCNNRTQLCIAFGPGKDMVDSTRIIGDKQFQKAWSMYNVDDSELEALEGPVQFAHQFVDMPNYTVEVQDPVNGPTTEKLCKPAMGYSFAAGTTDGPGAFDFTQGATSSNDFWNLVGSALVEPSEEVKQCQHPKPVLLSTGEISWPYDWHPNIVETQILRIGQFMIAAVPGEFTTMAGRRLRDALNSEATNNGGPSNVKTVIAGLSNGYTHYITTFEEYQIQRYEGASTIYGPHTHAAYLDQYKKLTRSIFKNEPLDDGPTPPFLLDKQISIVRGVVFDRPAFEHEFGDCLVQPYPFVRPNETVTATFVAGHPRNNLMLENTFMTVEVKEANNWKVIRTDAHFDTFFFWERTSAVGQSEAHLRWIVPADTPDGEYRISHYGHYKNIDASIVPYNGTTQSFNVSWIRKIVALSSLTTLNGIDF</sequence>
<evidence type="ECO:0000256" key="3">
    <source>
        <dbReference type="ARBA" id="ARBA00019235"/>
    </source>
</evidence>
<feature type="binding site" evidence="6">
    <location>
        <position position="116"/>
    </location>
    <ligand>
        <name>Zn(2+)</name>
        <dbReference type="ChEBI" id="CHEBI:29105"/>
    </ligand>
</feature>
<evidence type="ECO:0000256" key="6">
    <source>
        <dbReference type="PIRSR" id="PIRSR606823-2"/>
    </source>
</evidence>
<evidence type="ECO:0000256" key="2">
    <source>
        <dbReference type="ARBA" id="ARBA00011891"/>
    </source>
</evidence>
<dbReference type="GO" id="GO:0046872">
    <property type="term" value="F:metal ion binding"/>
    <property type="evidence" value="ECO:0007669"/>
    <property type="project" value="UniProtKB-KW"/>
</dbReference>
<dbReference type="GO" id="GO:0046514">
    <property type="term" value="P:ceramide catabolic process"/>
    <property type="evidence" value="ECO:0007669"/>
    <property type="project" value="InterPro"/>
</dbReference>
<evidence type="ECO:0000259" key="9">
    <source>
        <dbReference type="Pfam" id="PF04734"/>
    </source>
</evidence>
<dbReference type="OrthoDB" id="191371at2759"/>
<dbReference type="InterPro" id="IPR031331">
    <property type="entry name" value="NEUT/ALK_ceramidase_C"/>
</dbReference>
<evidence type="ECO:0000259" key="10">
    <source>
        <dbReference type="Pfam" id="PF17048"/>
    </source>
</evidence>
<dbReference type="Pfam" id="PF17048">
    <property type="entry name" value="Ceramidse_alk_C"/>
    <property type="match status" value="1"/>
</dbReference>
<keyword evidence="12" id="KW-1185">Reference proteome</keyword>
<keyword evidence="4 7" id="KW-0378">Hydrolase</keyword>
<dbReference type="Pfam" id="PF04734">
    <property type="entry name" value="Ceramidase_alk"/>
    <property type="match status" value="1"/>
</dbReference>